<gene>
    <name evidence="7" type="ORF">F7D73_14940</name>
</gene>
<evidence type="ECO:0000256" key="5">
    <source>
        <dbReference type="ARBA" id="ARBA00023136"/>
    </source>
</evidence>
<protein>
    <submittedName>
        <fullName evidence="7">Flippase</fullName>
    </submittedName>
</protein>
<sequence>MPSLKQNFIYNAILTMSGYIFPLMVYPYVSRILGVSNIGACNFVDSIVEYFTIISMMGMNTIGIREIAKCKGDRKKLDRTFSQLFSLNTISTLIAVVSLILATLLISKFSDYKELLYIGIGKLFFNYLLINWFFQGLENFKYIAIRTILIKVLFVVSVFIFVGTQDDTKIYYFLIFLTFAGNALVNLWYAKKIVTFRFTFHISKSIILSFIMLGVYWLMNSMYSTFNVAYLGFIANDTEVGYYTTANKLLLVIMTFFTTVTSVLVPRISNVLSSNTKKGMMQAKELINKAINALLLFVIPLIILVVYFSKSIISIMAGTGYEGAILPLQIMAPLFFLIGYDQIIVLQTLLPLNKDKIILRNSSLAAAVGITTNILLVPKFGSIGSAMVLILAEMVVLTTSQYSVKKYLGLSFPYVNLVKNAIIMSPLSLICYGIKSIIYSEIFAFALCCILCIAYVLIAGVYILKNKDLASTVSKIF</sequence>
<comment type="caution">
    <text evidence="7">The sequence shown here is derived from an EMBL/GenBank/DDBJ whole genome shotgun (WGS) entry which is preliminary data.</text>
</comment>
<comment type="subcellular location">
    <subcellularLocation>
        <location evidence="1">Cell membrane</location>
        <topology evidence="1">Multi-pass membrane protein</topology>
    </subcellularLocation>
</comment>
<feature type="transmembrane region" description="Helical" evidence="6">
    <location>
        <begin position="290"/>
        <end position="308"/>
    </location>
</feature>
<dbReference type="GO" id="GO:0005886">
    <property type="term" value="C:plasma membrane"/>
    <property type="evidence" value="ECO:0007669"/>
    <property type="project" value="UniProtKB-SubCell"/>
</dbReference>
<dbReference type="OrthoDB" id="9815702at2"/>
<evidence type="ECO:0000313" key="8">
    <source>
        <dbReference type="Proteomes" id="UP000480425"/>
    </source>
</evidence>
<name>A0A6G1U5A4_9BACT</name>
<feature type="transmembrane region" description="Helical" evidence="6">
    <location>
        <begin position="442"/>
        <end position="464"/>
    </location>
</feature>
<organism evidence="7 8">
    <name type="scientific">Segatella copri</name>
    <dbReference type="NCBI Taxonomy" id="165179"/>
    <lineage>
        <taxon>Bacteria</taxon>
        <taxon>Pseudomonadati</taxon>
        <taxon>Bacteroidota</taxon>
        <taxon>Bacteroidia</taxon>
        <taxon>Bacteroidales</taxon>
        <taxon>Prevotellaceae</taxon>
        <taxon>Segatella</taxon>
    </lineage>
</organism>
<keyword evidence="5 6" id="KW-0472">Membrane</keyword>
<evidence type="ECO:0000313" key="7">
    <source>
        <dbReference type="EMBL" id="MQN82210.1"/>
    </source>
</evidence>
<evidence type="ECO:0000256" key="2">
    <source>
        <dbReference type="ARBA" id="ARBA00022475"/>
    </source>
</evidence>
<keyword evidence="2" id="KW-1003">Cell membrane</keyword>
<keyword evidence="4 6" id="KW-1133">Transmembrane helix</keyword>
<feature type="transmembrane region" description="Helical" evidence="6">
    <location>
        <begin position="7"/>
        <end position="27"/>
    </location>
</feature>
<feature type="transmembrane region" description="Helical" evidence="6">
    <location>
        <begin position="143"/>
        <end position="164"/>
    </location>
</feature>
<dbReference type="EMBL" id="VZCB01000101">
    <property type="protein sequence ID" value="MQN82210.1"/>
    <property type="molecule type" value="Genomic_DNA"/>
</dbReference>
<feature type="transmembrane region" description="Helical" evidence="6">
    <location>
        <begin position="328"/>
        <end position="352"/>
    </location>
</feature>
<dbReference type="PANTHER" id="PTHR30250">
    <property type="entry name" value="PST FAMILY PREDICTED COLANIC ACID TRANSPORTER"/>
    <property type="match status" value="1"/>
</dbReference>
<feature type="transmembrane region" description="Helical" evidence="6">
    <location>
        <begin position="85"/>
        <end position="109"/>
    </location>
</feature>
<evidence type="ECO:0000256" key="3">
    <source>
        <dbReference type="ARBA" id="ARBA00022692"/>
    </source>
</evidence>
<feature type="transmembrane region" description="Helical" evidence="6">
    <location>
        <begin position="249"/>
        <end position="269"/>
    </location>
</feature>
<feature type="transmembrane region" description="Helical" evidence="6">
    <location>
        <begin position="47"/>
        <end position="64"/>
    </location>
</feature>
<dbReference type="CDD" id="cd13128">
    <property type="entry name" value="MATE_Wzx_like"/>
    <property type="match status" value="1"/>
</dbReference>
<dbReference type="Pfam" id="PF01943">
    <property type="entry name" value="Polysacc_synt"/>
    <property type="match status" value="1"/>
</dbReference>
<reference evidence="7 8" key="1">
    <citation type="submission" date="2019-09" db="EMBL/GenBank/DDBJ databases">
        <title>Distinct polysaccharide growth profiles of human intestinal Prevotella copri isolates.</title>
        <authorList>
            <person name="Fehlner-Peach H."/>
            <person name="Magnabosco C."/>
            <person name="Raghavan V."/>
            <person name="Scher J.U."/>
            <person name="Tett A."/>
            <person name="Cox L.M."/>
            <person name="Gottsegen C."/>
            <person name="Watters A."/>
            <person name="Wiltshire- Gordon J.D."/>
            <person name="Segata N."/>
            <person name="Bonneau R."/>
            <person name="Littman D.R."/>
        </authorList>
    </citation>
    <scope>NUCLEOTIDE SEQUENCE [LARGE SCALE GENOMIC DNA]</scope>
    <source>
        <strain evidence="8">iA622</strain>
    </source>
</reference>
<evidence type="ECO:0000256" key="1">
    <source>
        <dbReference type="ARBA" id="ARBA00004651"/>
    </source>
</evidence>
<feature type="transmembrane region" description="Helical" evidence="6">
    <location>
        <begin position="364"/>
        <end position="392"/>
    </location>
</feature>
<accession>A0A6G1U5A4</accession>
<evidence type="ECO:0000256" key="6">
    <source>
        <dbReference type="SAM" id="Phobius"/>
    </source>
</evidence>
<dbReference type="Proteomes" id="UP000480425">
    <property type="component" value="Unassembled WGS sequence"/>
</dbReference>
<dbReference type="AlphaFoldDB" id="A0A6G1U5A4"/>
<dbReference type="PANTHER" id="PTHR30250:SF11">
    <property type="entry name" value="O-ANTIGEN TRANSPORTER-RELATED"/>
    <property type="match status" value="1"/>
</dbReference>
<feature type="transmembrane region" description="Helical" evidence="6">
    <location>
        <begin position="412"/>
        <end position="430"/>
    </location>
</feature>
<keyword evidence="3 6" id="KW-0812">Transmembrane</keyword>
<evidence type="ECO:0000256" key="4">
    <source>
        <dbReference type="ARBA" id="ARBA00022989"/>
    </source>
</evidence>
<proteinExistence type="predicted"/>
<dbReference type="RefSeq" id="WP_153125985.1">
    <property type="nucleotide sequence ID" value="NZ_VZCB01000101.1"/>
</dbReference>
<feature type="transmembrane region" description="Helical" evidence="6">
    <location>
        <begin position="115"/>
        <end position="134"/>
    </location>
</feature>
<dbReference type="InterPro" id="IPR050833">
    <property type="entry name" value="Poly_Biosynth_Transport"/>
</dbReference>
<feature type="transmembrane region" description="Helical" evidence="6">
    <location>
        <begin position="170"/>
        <end position="190"/>
    </location>
</feature>
<dbReference type="InterPro" id="IPR002797">
    <property type="entry name" value="Polysacc_synth"/>
</dbReference>